<gene>
    <name evidence="3" type="ORF">GCM10017653_48100</name>
</gene>
<reference evidence="3" key="1">
    <citation type="journal article" date="2014" name="Int. J. Syst. Evol. Microbiol.">
        <title>Complete genome sequence of Corynebacterium casei LMG S-19264T (=DSM 44701T), isolated from a smear-ripened cheese.</title>
        <authorList>
            <consortium name="US DOE Joint Genome Institute (JGI-PGF)"/>
            <person name="Walter F."/>
            <person name="Albersmeier A."/>
            <person name="Kalinowski J."/>
            <person name="Ruckert C."/>
        </authorList>
    </citation>
    <scope>NUCLEOTIDE SEQUENCE</scope>
    <source>
        <strain evidence="3">VKM B-2789</strain>
    </source>
</reference>
<keyword evidence="1" id="KW-1133">Transmembrane helix</keyword>
<feature type="transmembrane region" description="Helical" evidence="1">
    <location>
        <begin position="102"/>
        <end position="122"/>
    </location>
</feature>
<evidence type="ECO:0000313" key="3">
    <source>
        <dbReference type="EMBL" id="GLK86740.1"/>
    </source>
</evidence>
<name>A0A9W6NDH4_9HYPH</name>
<dbReference type="InterPro" id="IPR000326">
    <property type="entry name" value="PAP2/HPO"/>
</dbReference>
<proteinExistence type="predicted"/>
<protein>
    <submittedName>
        <fullName evidence="3">Phosphatase PAP2 family protein</fullName>
    </submittedName>
</protein>
<sequence>MQSVATFGVRFKTFCIENRVLACILATFLLSAAFILVPDIDLAVTRQFYVPGVGFPLAQNGTLQDLRMAGSNIPVTVAVVVIVALALKLLHPCRPCLLPPRFSLYFTTLYLLGPVLLVNGVFKTFWGRPRPVKVEEFGGSVPFIDAWSFGQSFAHRSFVSGEAATIACLLPLALFVPRPWRWRVVAMLATVIAMVSLNRVAFGAHFLSDVTIAIAMVLTLAVVLRQIFYVSHADLFSDERLESELSRFGLAVQAKLRGDLDAVAGAIRDRLTVLTRGVRRLGV</sequence>
<dbReference type="InterPro" id="IPR036938">
    <property type="entry name" value="PAP2/HPO_sf"/>
</dbReference>
<feature type="transmembrane region" description="Helical" evidence="1">
    <location>
        <begin position="184"/>
        <end position="204"/>
    </location>
</feature>
<feature type="transmembrane region" description="Helical" evidence="1">
    <location>
        <begin position="73"/>
        <end position="90"/>
    </location>
</feature>
<feature type="domain" description="Phosphatidic acid phosphatase type 2/haloperoxidase" evidence="2">
    <location>
        <begin position="109"/>
        <end position="228"/>
    </location>
</feature>
<dbReference type="Proteomes" id="UP001143330">
    <property type="component" value="Unassembled WGS sequence"/>
</dbReference>
<organism evidence="3 4">
    <name type="scientific">Ancylobacter defluvii</name>
    <dbReference type="NCBI Taxonomy" id="1282440"/>
    <lineage>
        <taxon>Bacteria</taxon>
        <taxon>Pseudomonadati</taxon>
        <taxon>Pseudomonadota</taxon>
        <taxon>Alphaproteobacteria</taxon>
        <taxon>Hyphomicrobiales</taxon>
        <taxon>Xanthobacteraceae</taxon>
        <taxon>Ancylobacter</taxon>
    </lineage>
</organism>
<feature type="transmembrane region" description="Helical" evidence="1">
    <location>
        <begin position="20"/>
        <end position="37"/>
    </location>
</feature>
<dbReference type="EMBL" id="BSFM01000021">
    <property type="protein sequence ID" value="GLK86740.1"/>
    <property type="molecule type" value="Genomic_DNA"/>
</dbReference>
<keyword evidence="4" id="KW-1185">Reference proteome</keyword>
<evidence type="ECO:0000256" key="1">
    <source>
        <dbReference type="SAM" id="Phobius"/>
    </source>
</evidence>
<comment type="caution">
    <text evidence="3">The sequence shown here is derived from an EMBL/GenBank/DDBJ whole genome shotgun (WGS) entry which is preliminary data.</text>
</comment>
<dbReference type="Gene3D" id="1.20.144.10">
    <property type="entry name" value="Phosphatidic acid phosphatase type 2/haloperoxidase"/>
    <property type="match status" value="1"/>
</dbReference>
<feature type="transmembrane region" description="Helical" evidence="1">
    <location>
        <begin position="210"/>
        <end position="230"/>
    </location>
</feature>
<evidence type="ECO:0000259" key="2">
    <source>
        <dbReference type="Pfam" id="PF01569"/>
    </source>
</evidence>
<dbReference type="SUPFAM" id="SSF48317">
    <property type="entry name" value="Acid phosphatase/Vanadium-dependent haloperoxidase"/>
    <property type="match status" value="1"/>
</dbReference>
<evidence type="ECO:0000313" key="4">
    <source>
        <dbReference type="Proteomes" id="UP001143330"/>
    </source>
</evidence>
<accession>A0A9W6NDH4</accession>
<dbReference type="Pfam" id="PF01569">
    <property type="entry name" value="PAP2"/>
    <property type="match status" value="1"/>
</dbReference>
<dbReference type="AlphaFoldDB" id="A0A9W6NDH4"/>
<feature type="transmembrane region" description="Helical" evidence="1">
    <location>
        <begin position="158"/>
        <end position="177"/>
    </location>
</feature>
<reference evidence="3" key="2">
    <citation type="submission" date="2023-01" db="EMBL/GenBank/DDBJ databases">
        <authorList>
            <person name="Sun Q."/>
            <person name="Evtushenko L."/>
        </authorList>
    </citation>
    <scope>NUCLEOTIDE SEQUENCE</scope>
    <source>
        <strain evidence="3">VKM B-2789</strain>
    </source>
</reference>
<keyword evidence="1" id="KW-0812">Transmembrane</keyword>
<keyword evidence="1" id="KW-0472">Membrane</keyword>